<feature type="transmembrane region" description="Helical" evidence="12">
    <location>
        <begin position="98"/>
        <end position="118"/>
    </location>
</feature>
<evidence type="ECO:0000313" key="14">
    <source>
        <dbReference type="Proteomes" id="UP000567293"/>
    </source>
</evidence>
<evidence type="ECO:0000256" key="5">
    <source>
        <dbReference type="ARBA" id="ARBA00022617"/>
    </source>
</evidence>
<feature type="transmembrane region" description="Helical" evidence="12">
    <location>
        <begin position="168"/>
        <end position="190"/>
    </location>
</feature>
<dbReference type="Proteomes" id="UP000567293">
    <property type="component" value="Unassembled WGS sequence"/>
</dbReference>
<dbReference type="InterPro" id="IPR003317">
    <property type="entry name" value="Cyt-d_oxidase_su2"/>
</dbReference>
<dbReference type="PANTHER" id="PTHR43141:SF5">
    <property type="entry name" value="CYTOCHROME BD-I UBIQUINOL OXIDASE SUBUNIT 2"/>
    <property type="match status" value="1"/>
</dbReference>
<dbReference type="AlphaFoldDB" id="A0A7V8SYF7"/>
<evidence type="ECO:0000313" key="13">
    <source>
        <dbReference type="EMBL" id="MBA0087043.1"/>
    </source>
</evidence>
<evidence type="ECO:0000256" key="8">
    <source>
        <dbReference type="ARBA" id="ARBA00022982"/>
    </source>
</evidence>
<gene>
    <name evidence="13" type="ORF">HRJ53_18830</name>
</gene>
<feature type="transmembrane region" description="Helical" evidence="12">
    <location>
        <begin position="27"/>
        <end position="48"/>
    </location>
</feature>
<comment type="caution">
    <text evidence="13">The sequence shown here is derived from an EMBL/GenBank/DDBJ whole genome shotgun (WGS) entry which is preliminary data.</text>
</comment>
<feature type="transmembrane region" description="Helical" evidence="12">
    <location>
        <begin position="125"/>
        <end position="148"/>
    </location>
</feature>
<dbReference type="GO" id="GO:0009055">
    <property type="term" value="F:electron transfer activity"/>
    <property type="evidence" value="ECO:0007669"/>
    <property type="project" value="TreeGrafter"/>
</dbReference>
<dbReference type="EMBL" id="JACDQQ010001800">
    <property type="protein sequence ID" value="MBA0087043.1"/>
    <property type="molecule type" value="Genomic_DNA"/>
</dbReference>
<dbReference type="GO" id="GO:0005886">
    <property type="term" value="C:plasma membrane"/>
    <property type="evidence" value="ECO:0007669"/>
    <property type="project" value="UniProtKB-SubCell"/>
</dbReference>
<evidence type="ECO:0000256" key="4">
    <source>
        <dbReference type="ARBA" id="ARBA00022475"/>
    </source>
</evidence>
<name>A0A7V8SYF7_9BACT</name>
<sequence length="207" mass="22598">PLDGSGFFFEPLWTDFRLGNETGILDWYTILVGVLALLALVMHGGLWVQMKTSGEVSSRAGKLATRSWWGVLALTATITGITFRVQPQVLANFSARPWGLVFPLLAVGGLAGVVFELRKRSEPRAFLASCAYLTGMLTSVVFGVYPMVLPARNPLYSLTVTNAKAGNYGLKIGLVWWVLGMILAAGYFTFVYRSFAGKVAVDKDSHR</sequence>
<keyword evidence="11 12" id="KW-0472">Membrane</keyword>
<evidence type="ECO:0000256" key="2">
    <source>
        <dbReference type="ARBA" id="ARBA00007543"/>
    </source>
</evidence>
<evidence type="ECO:0000256" key="11">
    <source>
        <dbReference type="ARBA" id="ARBA00023136"/>
    </source>
</evidence>
<proteinExistence type="inferred from homology"/>
<keyword evidence="5" id="KW-0349">Heme</keyword>
<evidence type="ECO:0000256" key="12">
    <source>
        <dbReference type="SAM" id="Phobius"/>
    </source>
</evidence>
<dbReference type="GO" id="GO:0070069">
    <property type="term" value="C:cytochrome complex"/>
    <property type="evidence" value="ECO:0007669"/>
    <property type="project" value="TreeGrafter"/>
</dbReference>
<keyword evidence="7" id="KW-0479">Metal-binding</keyword>
<evidence type="ECO:0000256" key="9">
    <source>
        <dbReference type="ARBA" id="ARBA00022989"/>
    </source>
</evidence>
<evidence type="ECO:0000256" key="6">
    <source>
        <dbReference type="ARBA" id="ARBA00022692"/>
    </source>
</evidence>
<keyword evidence="14" id="KW-1185">Reference proteome</keyword>
<keyword evidence="8" id="KW-0249">Electron transport</keyword>
<dbReference type="GO" id="GO:0019646">
    <property type="term" value="P:aerobic electron transport chain"/>
    <property type="evidence" value="ECO:0007669"/>
    <property type="project" value="TreeGrafter"/>
</dbReference>
<comment type="similarity">
    <text evidence="2">Belongs to the cytochrome ubiquinol oxidase subunit 2 family.</text>
</comment>
<keyword evidence="10" id="KW-0408">Iron</keyword>
<feature type="non-terminal residue" evidence="13">
    <location>
        <position position="1"/>
    </location>
</feature>
<accession>A0A7V8SYF7</accession>
<dbReference type="GO" id="GO:0046872">
    <property type="term" value="F:metal ion binding"/>
    <property type="evidence" value="ECO:0007669"/>
    <property type="project" value="UniProtKB-KW"/>
</dbReference>
<evidence type="ECO:0000256" key="7">
    <source>
        <dbReference type="ARBA" id="ARBA00022723"/>
    </source>
</evidence>
<comment type="subcellular location">
    <subcellularLocation>
        <location evidence="1">Cell membrane</location>
        <topology evidence="1">Multi-pass membrane protein</topology>
    </subcellularLocation>
</comment>
<dbReference type="Pfam" id="PF02322">
    <property type="entry name" value="Cyt_bd_oxida_II"/>
    <property type="match status" value="1"/>
</dbReference>
<keyword evidence="6 12" id="KW-0812">Transmembrane</keyword>
<keyword evidence="4" id="KW-1003">Cell membrane</keyword>
<feature type="transmembrane region" description="Helical" evidence="12">
    <location>
        <begin position="68"/>
        <end position="86"/>
    </location>
</feature>
<evidence type="ECO:0000256" key="3">
    <source>
        <dbReference type="ARBA" id="ARBA00022448"/>
    </source>
</evidence>
<keyword evidence="3" id="KW-0813">Transport</keyword>
<evidence type="ECO:0000256" key="10">
    <source>
        <dbReference type="ARBA" id="ARBA00023004"/>
    </source>
</evidence>
<reference evidence="13" key="1">
    <citation type="submission" date="2020-06" db="EMBL/GenBank/DDBJ databases">
        <title>Legume-microbial interactions unlock mineral nutrients during tropical forest succession.</title>
        <authorList>
            <person name="Epihov D.Z."/>
        </authorList>
    </citation>
    <scope>NUCLEOTIDE SEQUENCE [LARGE SCALE GENOMIC DNA]</scope>
    <source>
        <strain evidence="13">Pan2503</strain>
    </source>
</reference>
<protein>
    <submittedName>
        <fullName evidence="13">Cytochrome d ubiquinol oxidase subunit II</fullName>
    </submittedName>
</protein>
<keyword evidence="9 12" id="KW-1133">Transmembrane helix</keyword>
<dbReference type="PANTHER" id="PTHR43141">
    <property type="entry name" value="CYTOCHROME BD2 SUBUNIT II"/>
    <property type="match status" value="1"/>
</dbReference>
<evidence type="ECO:0000256" key="1">
    <source>
        <dbReference type="ARBA" id="ARBA00004651"/>
    </source>
</evidence>
<dbReference type="GO" id="GO:0016682">
    <property type="term" value="F:oxidoreductase activity, acting on diphenols and related substances as donors, oxygen as acceptor"/>
    <property type="evidence" value="ECO:0007669"/>
    <property type="project" value="TreeGrafter"/>
</dbReference>
<organism evidence="13 14">
    <name type="scientific">Candidatus Acidiferrum panamense</name>
    <dbReference type="NCBI Taxonomy" id="2741543"/>
    <lineage>
        <taxon>Bacteria</taxon>
        <taxon>Pseudomonadati</taxon>
        <taxon>Acidobacteriota</taxon>
        <taxon>Terriglobia</taxon>
        <taxon>Candidatus Acidiferrales</taxon>
        <taxon>Candidatus Acidiferrum</taxon>
    </lineage>
</organism>